<protein>
    <recommendedName>
        <fullName evidence="1">Ycf2 N-terminal domain-containing protein</fullName>
    </recommendedName>
</protein>
<gene>
    <name evidence="2" type="ORF">CTI12_AA409940</name>
</gene>
<sequence length="192" mass="22120">MSGPARFVALPLTVSPCTQTTLEQLGLQTNGKKKMLWIYEVHVHNVEAKETNVLKVYPGAMGRRIEIIVTLKKEENAHVPKGKKIYESSFLNPKESTWVLPITKKCSMPESNWGSRWWSDWIGKKSNSSCKISNETVAGIEILFKEKDLKYMEFFFVYYRDDPIRKDGSHSGVWLYDCFAQKCKCCGFQYCV</sequence>
<comment type="caution">
    <text evidence="2">The sequence shown here is derived from an EMBL/GenBank/DDBJ whole genome shotgun (WGS) entry which is preliminary data.</text>
</comment>
<dbReference type="EMBL" id="PKPP01006225">
    <property type="protein sequence ID" value="PWA57246.1"/>
    <property type="molecule type" value="Genomic_DNA"/>
</dbReference>
<evidence type="ECO:0000259" key="1">
    <source>
        <dbReference type="Pfam" id="PF05695"/>
    </source>
</evidence>
<organism evidence="2 3">
    <name type="scientific">Artemisia annua</name>
    <name type="common">Sweet wormwood</name>
    <dbReference type="NCBI Taxonomy" id="35608"/>
    <lineage>
        <taxon>Eukaryota</taxon>
        <taxon>Viridiplantae</taxon>
        <taxon>Streptophyta</taxon>
        <taxon>Embryophyta</taxon>
        <taxon>Tracheophyta</taxon>
        <taxon>Spermatophyta</taxon>
        <taxon>Magnoliopsida</taxon>
        <taxon>eudicotyledons</taxon>
        <taxon>Gunneridae</taxon>
        <taxon>Pentapetalae</taxon>
        <taxon>asterids</taxon>
        <taxon>campanulids</taxon>
        <taxon>Asterales</taxon>
        <taxon>Asteraceae</taxon>
        <taxon>Asteroideae</taxon>
        <taxon>Anthemideae</taxon>
        <taxon>Artemisiinae</taxon>
        <taxon>Artemisia</taxon>
    </lineage>
</organism>
<evidence type="ECO:0000313" key="2">
    <source>
        <dbReference type="EMBL" id="PWA57246.1"/>
    </source>
</evidence>
<keyword evidence="3" id="KW-1185">Reference proteome</keyword>
<reference evidence="2 3" key="1">
    <citation type="journal article" date="2018" name="Mol. Plant">
        <title>The genome of Artemisia annua provides insight into the evolution of Asteraceae family and artemisinin biosynthesis.</title>
        <authorList>
            <person name="Shen Q."/>
            <person name="Zhang L."/>
            <person name="Liao Z."/>
            <person name="Wang S."/>
            <person name="Yan T."/>
            <person name="Shi P."/>
            <person name="Liu M."/>
            <person name="Fu X."/>
            <person name="Pan Q."/>
            <person name="Wang Y."/>
            <person name="Lv Z."/>
            <person name="Lu X."/>
            <person name="Zhang F."/>
            <person name="Jiang W."/>
            <person name="Ma Y."/>
            <person name="Chen M."/>
            <person name="Hao X."/>
            <person name="Li L."/>
            <person name="Tang Y."/>
            <person name="Lv G."/>
            <person name="Zhou Y."/>
            <person name="Sun X."/>
            <person name="Brodelius P.E."/>
            <person name="Rose J.K.C."/>
            <person name="Tang K."/>
        </authorList>
    </citation>
    <scope>NUCLEOTIDE SEQUENCE [LARGE SCALE GENOMIC DNA]</scope>
    <source>
        <strain evidence="3">cv. Huhao1</strain>
        <tissue evidence="2">Leaf</tissue>
    </source>
</reference>
<proteinExistence type="predicted"/>
<dbReference type="InterPro" id="IPR056777">
    <property type="entry name" value="Ycf2_N"/>
</dbReference>
<feature type="domain" description="Ycf2 N-terminal" evidence="1">
    <location>
        <begin position="78"/>
        <end position="169"/>
    </location>
</feature>
<dbReference type="Pfam" id="PF05695">
    <property type="entry name" value="Ycf2"/>
    <property type="match status" value="1"/>
</dbReference>
<accession>A0A2U1M7P1</accession>
<evidence type="ECO:0000313" key="3">
    <source>
        <dbReference type="Proteomes" id="UP000245207"/>
    </source>
</evidence>
<name>A0A2U1M7P1_ARTAN</name>
<dbReference type="Proteomes" id="UP000245207">
    <property type="component" value="Unassembled WGS sequence"/>
</dbReference>
<dbReference type="OrthoDB" id="1896775at2759"/>
<dbReference type="AlphaFoldDB" id="A0A2U1M7P1"/>